<keyword evidence="4" id="KW-0249">Electron transport</keyword>
<sequence>MKNAAGHVVFDHKAHAESMGIECMSCHHDAPGPASAGLTCKSCHGLEFGPEFRGHSYTLSYESCATCHHMTLTPKDWGHDTHAAMPSVECTACHHGPQIEPTPQNCASCHDRKVDMGPILSLKRAVHTRCKSCHADRFSPTDMSNCVFCHEAHPSRESQKSGAKLKEALVTCSTCHKVEPAKLVPSSMAAYHGLCIGCHEKQGGPVDNCAQCHTK</sequence>
<evidence type="ECO:0000313" key="9">
    <source>
        <dbReference type="Proteomes" id="UP000698963"/>
    </source>
</evidence>
<dbReference type="CDD" id="cd08168">
    <property type="entry name" value="Cytochrom_C3"/>
    <property type="match status" value="3"/>
</dbReference>
<dbReference type="GO" id="GO:0020037">
    <property type="term" value="F:heme binding"/>
    <property type="evidence" value="ECO:0007669"/>
    <property type="project" value="InterPro"/>
</dbReference>
<organism evidence="8 9">
    <name type="scientific">Mailhella massiliensis</name>
    <dbReference type="NCBI Taxonomy" id="1903261"/>
    <lineage>
        <taxon>Bacteria</taxon>
        <taxon>Pseudomonadati</taxon>
        <taxon>Thermodesulfobacteriota</taxon>
        <taxon>Desulfovibrionia</taxon>
        <taxon>Desulfovibrionales</taxon>
        <taxon>Desulfovibrionaceae</taxon>
        <taxon>Mailhella</taxon>
    </lineage>
</organism>
<dbReference type="EMBL" id="DYZA01000210">
    <property type="protein sequence ID" value="HJD98028.1"/>
    <property type="molecule type" value="Genomic_DNA"/>
</dbReference>
<feature type="domain" description="Class III cytochrome C" evidence="7">
    <location>
        <begin position="77"/>
        <end position="150"/>
    </location>
</feature>
<evidence type="ECO:0000256" key="2">
    <source>
        <dbReference type="ARBA" id="ARBA00022617"/>
    </source>
</evidence>
<feature type="binding site" description="axial binding residue" evidence="6">
    <location>
        <position position="106"/>
    </location>
    <ligand>
        <name>heme c</name>
        <dbReference type="ChEBI" id="CHEBI:61717"/>
        <label>1</label>
    </ligand>
    <ligandPart>
        <name>Fe</name>
        <dbReference type="ChEBI" id="CHEBI:18248"/>
    </ligandPart>
</feature>
<evidence type="ECO:0000256" key="6">
    <source>
        <dbReference type="PIRSR" id="PIRSR602322-1"/>
    </source>
</evidence>
<keyword evidence="3 6" id="KW-0479">Metal-binding</keyword>
<dbReference type="AlphaFoldDB" id="A0A921DSC8"/>
<gene>
    <name evidence="8" type="ORF">K8W16_10340</name>
</gene>
<feature type="binding site" description="axial binding residue" evidence="6">
    <location>
        <position position="149"/>
    </location>
    <ligand>
        <name>heme c</name>
        <dbReference type="ChEBI" id="CHEBI:61717"/>
        <label>1</label>
    </ligand>
    <ligandPart>
        <name>Fe</name>
        <dbReference type="ChEBI" id="CHEBI:18248"/>
    </ligandPart>
</feature>
<feature type="binding site" description="axial binding residue" evidence="6">
    <location>
        <position position="94"/>
    </location>
    <ligand>
        <name>heme c</name>
        <dbReference type="ChEBI" id="CHEBI:61717"/>
        <label>1</label>
    </ligand>
    <ligandPart>
        <name>Fe</name>
        <dbReference type="ChEBI" id="CHEBI:18248"/>
    </ligandPart>
</feature>
<feature type="binding site" description="axial binding residue" evidence="6">
    <location>
        <position position="175"/>
    </location>
    <ligand>
        <name>heme c</name>
        <dbReference type="ChEBI" id="CHEBI:61717"/>
        <label>1</label>
    </ligand>
    <ligandPart>
        <name>Fe</name>
        <dbReference type="ChEBI" id="CHEBI:18248"/>
    </ligandPart>
</feature>
<feature type="binding site" description="axial binding residue" evidence="6">
    <location>
        <position position="150"/>
    </location>
    <ligand>
        <name>heme c</name>
        <dbReference type="ChEBI" id="CHEBI:61717"/>
        <label>1</label>
    </ligand>
    <ligandPart>
        <name>Fe</name>
        <dbReference type="ChEBI" id="CHEBI:18248"/>
    </ligandPart>
</feature>
<evidence type="ECO:0000313" key="8">
    <source>
        <dbReference type="EMBL" id="HJD98028.1"/>
    </source>
</evidence>
<feature type="binding site" description="axial binding residue" evidence="6">
    <location>
        <position position="82"/>
    </location>
    <ligand>
        <name>heme c</name>
        <dbReference type="ChEBI" id="CHEBI:61717"/>
        <label>1</label>
    </ligand>
    <ligandPart>
        <name>Fe</name>
        <dbReference type="ChEBI" id="CHEBI:18248"/>
    </ligandPart>
</feature>
<name>A0A921DSC8_9BACT</name>
<feature type="binding site" description="axial binding residue" evidence="6">
    <location>
        <position position="93"/>
    </location>
    <ligand>
        <name>heme c</name>
        <dbReference type="ChEBI" id="CHEBI:61717"/>
        <label>1</label>
    </ligand>
    <ligandPart>
        <name>Fe</name>
        <dbReference type="ChEBI" id="CHEBI:18248"/>
    </ligandPart>
</feature>
<reference evidence="8" key="2">
    <citation type="submission" date="2021-09" db="EMBL/GenBank/DDBJ databases">
        <authorList>
            <person name="Gilroy R."/>
        </authorList>
    </citation>
    <scope>NUCLEOTIDE SEQUENCE</scope>
    <source>
        <strain evidence="8">ChiGjej2B2-19336</strain>
    </source>
</reference>
<feature type="binding site" description="axial binding residue" evidence="6">
    <location>
        <position position="176"/>
    </location>
    <ligand>
        <name>heme c</name>
        <dbReference type="ChEBI" id="CHEBI:61717"/>
        <label>1</label>
    </ligand>
    <ligandPart>
        <name>Fe</name>
        <dbReference type="ChEBI" id="CHEBI:18248"/>
    </ligandPart>
</feature>
<feature type="binding site" description="axial binding residue" evidence="6">
    <location>
        <position position="110"/>
    </location>
    <ligand>
        <name>heme c</name>
        <dbReference type="ChEBI" id="CHEBI:61717"/>
        <label>1</label>
    </ligand>
    <ligandPart>
        <name>Fe</name>
        <dbReference type="ChEBI" id="CHEBI:18248"/>
    </ligandPart>
</feature>
<dbReference type="GO" id="GO:0046872">
    <property type="term" value="F:metal ion binding"/>
    <property type="evidence" value="ECO:0007669"/>
    <property type="project" value="UniProtKB-KW"/>
</dbReference>
<dbReference type="RefSeq" id="WP_369694472.1">
    <property type="nucleotide sequence ID" value="NZ_DYZA01000210.1"/>
</dbReference>
<evidence type="ECO:0000256" key="4">
    <source>
        <dbReference type="ARBA" id="ARBA00022982"/>
    </source>
</evidence>
<evidence type="ECO:0000256" key="5">
    <source>
        <dbReference type="ARBA" id="ARBA00023004"/>
    </source>
</evidence>
<evidence type="ECO:0000259" key="7">
    <source>
        <dbReference type="Pfam" id="PF02085"/>
    </source>
</evidence>
<accession>A0A921DSC8</accession>
<dbReference type="SUPFAM" id="SSF48695">
    <property type="entry name" value="Multiheme cytochromes"/>
    <property type="match status" value="1"/>
</dbReference>
<comment type="caution">
    <text evidence="8">The sequence shown here is derived from an EMBL/GenBank/DDBJ whole genome shotgun (WGS) entry which is preliminary data.</text>
</comment>
<dbReference type="Proteomes" id="UP000698963">
    <property type="component" value="Unassembled WGS sequence"/>
</dbReference>
<dbReference type="InterPro" id="IPR020942">
    <property type="entry name" value="Cyt_c_III_dom"/>
</dbReference>
<evidence type="ECO:0000256" key="3">
    <source>
        <dbReference type="ARBA" id="ARBA00022723"/>
    </source>
</evidence>
<feature type="binding site" description="axial binding residue" evidence="6">
    <location>
        <position position="109"/>
    </location>
    <ligand>
        <name>heme c</name>
        <dbReference type="ChEBI" id="CHEBI:61717"/>
        <label>1</label>
    </ligand>
    <ligandPart>
        <name>Fe</name>
        <dbReference type="ChEBI" id="CHEBI:18248"/>
    </ligandPart>
</feature>
<dbReference type="GO" id="GO:0009055">
    <property type="term" value="F:electron transfer activity"/>
    <property type="evidence" value="ECO:0007669"/>
    <property type="project" value="InterPro"/>
</dbReference>
<dbReference type="Pfam" id="PF02085">
    <property type="entry name" value="Cytochrom_CIII"/>
    <property type="match status" value="1"/>
</dbReference>
<feature type="binding site" description="axial binding residue" evidence="6">
    <location>
        <position position="172"/>
    </location>
    <ligand>
        <name>heme c</name>
        <dbReference type="ChEBI" id="CHEBI:61717"/>
        <label>1</label>
    </ligand>
    <ligandPart>
        <name>Fe</name>
        <dbReference type="ChEBI" id="CHEBI:18248"/>
    </ligandPart>
</feature>
<protein>
    <submittedName>
        <fullName evidence="8">Cytochrome C</fullName>
    </submittedName>
</protein>
<comment type="cofactor">
    <cofactor evidence="6">
        <name>heme c</name>
        <dbReference type="ChEBI" id="CHEBI:61717"/>
    </cofactor>
    <text evidence="6">Binds 4 heme c groups covalently per monomer.</text>
</comment>
<dbReference type="PRINTS" id="PR00609">
    <property type="entry name" value="CYTOCHROMEC3"/>
</dbReference>
<dbReference type="Gene3D" id="3.90.10.10">
    <property type="entry name" value="Cytochrome C3"/>
    <property type="match status" value="3"/>
</dbReference>
<dbReference type="InterPro" id="IPR002322">
    <property type="entry name" value="Cyt_c_III"/>
</dbReference>
<keyword evidence="5 6" id="KW-0408">Iron</keyword>
<evidence type="ECO:0000256" key="1">
    <source>
        <dbReference type="ARBA" id="ARBA00022448"/>
    </source>
</evidence>
<feature type="binding site" description="axial binding residue" evidence="6">
    <location>
        <position position="95"/>
    </location>
    <ligand>
        <name>heme c</name>
        <dbReference type="ChEBI" id="CHEBI:61717"/>
        <label>1</label>
    </ligand>
    <ligandPart>
        <name>Fe</name>
        <dbReference type="ChEBI" id="CHEBI:18248"/>
    </ligandPart>
</feature>
<keyword evidence="2 6" id="KW-0349">Heme</keyword>
<proteinExistence type="predicted"/>
<keyword evidence="1" id="KW-0813">Transport</keyword>
<feature type="binding site" description="axial binding residue" evidence="6">
    <location>
        <position position="146"/>
    </location>
    <ligand>
        <name>heme c</name>
        <dbReference type="ChEBI" id="CHEBI:61717"/>
        <label>1</label>
    </ligand>
    <ligandPart>
        <name>Fe</name>
        <dbReference type="ChEBI" id="CHEBI:18248"/>
    </ligandPart>
</feature>
<feature type="binding site" description="axial binding residue" evidence="6">
    <location>
        <position position="90"/>
    </location>
    <ligand>
        <name>heme c</name>
        <dbReference type="ChEBI" id="CHEBI:61717"/>
        <label>1</label>
    </ligand>
    <ligandPart>
        <name>Fe</name>
        <dbReference type="ChEBI" id="CHEBI:18248"/>
    </ligandPart>
</feature>
<feature type="binding site" description="axial binding residue" evidence="6">
    <location>
        <position position="79"/>
    </location>
    <ligand>
        <name>heme c</name>
        <dbReference type="ChEBI" id="CHEBI:61717"/>
        <label>1</label>
    </ligand>
    <ligandPart>
        <name>Fe</name>
        <dbReference type="ChEBI" id="CHEBI:18248"/>
    </ligandPart>
</feature>
<dbReference type="InterPro" id="IPR036280">
    <property type="entry name" value="Multihaem_cyt_sf"/>
</dbReference>
<reference evidence="8" key="1">
    <citation type="journal article" date="2021" name="PeerJ">
        <title>Extensive microbial diversity within the chicken gut microbiome revealed by metagenomics and culture.</title>
        <authorList>
            <person name="Gilroy R."/>
            <person name="Ravi A."/>
            <person name="Getino M."/>
            <person name="Pursley I."/>
            <person name="Horton D.L."/>
            <person name="Alikhan N.F."/>
            <person name="Baker D."/>
            <person name="Gharbi K."/>
            <person name="Hall N."/>
            <person name="Watson M."/>
            <person name="Adriaenssens E.M."/>
            <person name="Foster-Nyarko E."/>
            <person name="Jarju S."/>
            <person name="Secka A."/>
            <person name="Antonio M."/>
            <person name="Oren A."/>
            <person name="Chaudhuri R.R."/>
            <person name="La Ragione R."/>
            <person name="Hildebrand F."/>
            <person name="Pallen M.J."/>
        </authorList>
    </citation>
    <scope>NUCLEOTIDE SEQUENCE</scope>
    <source>
        <strain evidence="8">ChiGjej2B2-19336</strain>
    </source>
</reference>